<feature type="region of interest" description="Disordered" evidence="1">
    <location>
        <begin position="9"/>
        <end position="132"/>
    </location>
</feature>
<feature type="region of interest" description="Disordered" evidence="1">
    <location>
        <begin position="390"/>
        <end position="425"/>
    </location>
</feature>
<accession>A0A9P5H7M2</accession>
<sequence length="477" mass="52397">MATASIVLLPTVHRTNSDDVSPKTTVPRGSKDDYFPSDLTTVDGSGTSVRASDGDESSACKSSISFAADPPTVHSSSLGSADDEVSTKTNEDTMARKASISSVTFRRPRNPSLPQGNPQLTTGSRIRASSPPHQRFQRHIAFDNLPAGEPTKNNAISLTLNVRHKGYQPRRRSRTFMVGVDEHAYSDYALQWLLDELVDDGDEIVCVRVIEKEIRFSDKQYQEDAQFVMQGILDRNGSNRAISIVLEYAVGKLHGTFQKLIQMYQPAMLIVGTRGRSLGGLQGLVNTRNSFSKYCLQYSPVPVVVVRPTEKRMKKKSKRANDSTRQTYVSMLAATHGKHEADSEASSTYELEIHNSPDEEAHQVARVLGLPAAFDPTIKPLSSGLLPFTRSPGPASINEAPEEQPVIKDINAAPDSDDDDDDDSAEFEVMTGQQALDKQKLEQLHKMEVGEAAAFKMKVEDEEDDDDEGSSEHKATS</sequence>
<keyword evidence="4" id="KW-1185">Reference proteome</keyword>
<dbReference type="InterPro" id="IPR006016">
    <property type="entry name" value="UspA"/>
</dbReference>
<dbReference type="EMBL" id="JAANBB010000241">
    <property type="protein sequence ID" value="KAF7545729.1"/>
    <property type="molecule type" value="Genomic_DNA"/>
</dbReference>
<reference evidence="3" key="1">
    <citation type="submission" date="2020-03" db="EMBL/GenBank/DDBJ databases">
        <title>Draft Genome Sequence of Cylindrodendrum hubeiense.</title>
        <authorList>
            <person name="Buettner E."/>
            <person name="Kellner H."/>
        </authorList>
    </citation>
    <scope>NUCLEOTIDE SEQUENCE</scope>
    <source>
        <strain evidence="3">IHI 201604</strain>
    </source>
</reference>
<dbReference type="PANTHER" id="PTHR47815">
    <property type="entry name" value="UNIVERSAL STRESS PROTEIN A FAMILY PROTEIN C25B2.10"/>
    <property type="match status" value="1"/>
</dbReference>
<dbReference type="InterPro" id="IPR014729">
    <property type="entry name" value="Rossmann-like_a/b/a_fold"/>
</dbReference>
<evidence type="ECO:0000313" key="4">
    <source>
        <dbReference type="Proteomes" id="UP000722485"/>
    </source>
</evidence>
<dbReference type="OrthoDB" id="843225at2759"/>
<comment type="caution">
    <text evidence="3">The sequence shown here is derived from an EMBL/GenBank/DDBJ whole genome shotgun (WGS) entry which is preliminary data.</text>
</comment>
<dbReference type="PANTHER" id="PTHR47815:SF1">
    <property type="entry name" value="UNIVERSAL STRESS PROTEIN A FAMILY PROTEIN C25B2.10"/>
    <property type="match status" value="1"/>
</dbReference>
<name>A0A9P5H7M2_9HYPO</name>
<dbReference type="Proteomes" id="UP000722485">
    <property type="component" value="Unassembled WGS sequence"/>
</dbReference>
<feature type="region of interest" description="Disordered" evidence="1">
    <location>
        <begin position="452"/>
        <end position="477"/>
    </location>
</feature>
<feature type="compositionally biased region" description="Basic and acidic residues" evidence="1">
    <location>
        <begin position="85"/>
        <end position="95"/>
    </location>
</feature>
<feature type="compositionally biased region" description="Acidic residues" evidence="1">
    <location>
        <begin position="415"/>
        <end position="425"/>
    </location>
</feature>
<feature type="domain" description="UspA" evidence="2">
    <location>
        <begin position="174"/>
        <end position="307"/>
    </location>
</feature>
<dbReference type="Gene3D" id="3.40.50.620">
    <property type="entry name" value="HUPs"/>
    <property type="match status" value="1"/>
</dbReference>
<feature type="compositionally biased region" description="Polar residues" evidence="1">
    <location>
        <begin position="112"/>
        <end position="124"/>
    </location>
</feature>
<feature type="compositionally biased region" description="Acidic residues" evidence="1">
    <location>
        <begin position="460"/>
        <end position="469"/>
    </location>
</feature>
<evidence type="ECO:0000313" key="3">
    <source>
        <dbReference type="EMBL" id="KAF7545729.1"/>
    </source>
</evidence>
<evidence type="ECO:0000259" key="2">
    <source>
        <dbReference type="Pfam" id="PF00582"/>
    </source>
</evidence>
<organism evidence="3 4">
    <name type="scientific">Cylindrodendrum hubeiense</name>
    <dbReference type="NCBI Taxonomy" id="595255"/>
    <lineage>
        <taxon>Eukaryota</taxon>
        <taxon>Fungi</taxon>
        <taxon>Dikarya</taxon>
        <taxon>Ascomycota</taxon>
        <taxon>Pezizomycotina</taxon>
        <taxon>Sordariomycetes</taxon>
        <taxon>Hypocreomycetidae</taxon>
        <taxon>Hypocreales</taxon>
        <taxon>Nectriaceae</taxon>
        <taxon>Cylindrodendrum</taxon>
    </lineage>
</organism>
<feature type="compositionally biased region" description="Polar residues" evidence="1">
    <location>
        <begin position="38"/>
        <end position="50"/>
    </location>
</feature>
<proteinExistence type="predicted"/>
<dbReference type="AlphaFoldDB" id="A0A9P5H7M2"/>
<evidence type="ECO:0000256" key="1">
    <source>
        <dbReference type="SAM" id="MobiDB-lite"/>
    </source>
</evidence>
<dbReference type="CDD" id="cd23659">
    <property type="entry name" value="USP_At3g01520-like"/>
    <property type="match status" value="1"/>
</dbReference>
<dbReference type="SUPFAM" id="SSF52402">
    <property type="entry name" value="Adenine nucleotide alpha hydrolases-like"/>
    <property type="match status" value="1"/>
</dbReference>
<dbReference type="Pfam" id="PF00582">
    <property type="entry name" value="Usp"/>
    <property type="match status" value="1"/>
</dbReference>
<gene>
    <name evidence="3" type="ORF">G7Z17_g8964</name>
</gene>
<protein>
    <recommendedName>
        <fullName evidence="2">UspA domain-containing protein</fullName>
    </recommendedName>
</protein>